<protein>
    <submittedName>
        <fullName evidence="1">Uncharacterized protein</fullName>
    </submittedName>
</protein>
<reference evidence="1 2" key="1">
    <citation type="submission" date="2018-01" db="EMBL/GenBank/DDBJ databases">
        <title>Genomic Encyclopedia of Archaeal and Bacterial Type Strains, Phase II (KMG-II): from individual species to whole genera.</title>
        <authorList>
            <person name="Goeker M."/>
        </authorList>
    </citation>
    <scope>NUCLEOTIDE SEQUENCE [LARGE SCALE GENOMIC DNA]</scope>
    <source>
        <strain evidence="1 2">DSM 12048</strain>
    </source>
</reference>
<organism evidence="1 2">
    <name type="scientific">Albidovulum inexpectatum</name>
    <dbReference type="NCBI Taxonomy" id="196587"/>
    <lineage>
        <taxon>Bacteria</taxon>
        <taxon>Pseudomonadati</taxon>
        <taxon>Pseudomonadota</taxon>
        <taxon>Alphaproteobacteria</taxon>
        <taxon>Rhodobacterales</taxon>
        <taxon>Paracoccaceae</taxon>
        <taxon>Albidovulum</taxon>
    </lineage>
</organism>
<evidence type="ECO:0000313" key="1">
    <source>
        <dbReference type="EMBL" id="PPB81356.1"/>
    </source>
</evidence>
<name>A0A2S5JII7_9RHOB</name>
<evidence type="ECO:0000313" key="2">
    <source>
        <dbReference type="Proteomes" id="UP000239736"/>
    </source>
</evidence>
<dbReference type="EMBL" id="PRDS01000003">
    <property type="protein sequence ID" value="PPB81356.1"/>
    <property type="molecule type" value="Genomic_DNA"/>
</dbReference>
<accession>A0A2S5JII7</accession>
<keyword evidence="2" id="KW-1185">Reference proteome</keyword>
<comment type="caution">
    <text evidence="1">The sequence shown here is derived from an EMBL/GenBank/DDBJ whole genome shotgun (WGS) entry which is preliminary data.</text>
</comment>
<gene>
    <name evidence="1" type="ORF">LV82_01403</name>
</gene>
<dbReference type="Proteomes" id="UP000239736">
    <property type="component" value="Unassembled WGS sequence"/>
</dbReference>
<proteinExistence type="predicted"/>
<sequence>MLDQNEFQPGFPQWTELGQVTGLDPLGMQRPIEVVYQSLLPGISTITLRLRYYSFFPWLLDAYARRSGSTALEDFRIFQRRAEALFALICARGDYEPGVAGIEWALRAVSGIGSDPSMDQIIDFSDGAAPDASPDNRYLKNKGGAFGGIYASQLREMNLIRMDDPDLPVPYCLNAAMPLAEAMQNELGDLAEVFLAAVEEGRVTVEDLDRLAPLKPSRIREGSSEQAALVAILTGRQQNAGASDALRRQTLLKLLELSKALGRAPRADDAKWAWFETNDRDRSDDDNGVLGLWSLYQASDLMRLAYEGILSAGLRILNRAPFSRQPLTTLVADIAEFSGIDATESWSDTLTALSAKAAPETTARNAQARLLDAEKTGEDADEIRAALELIGALWAKREDYRPETMRWLRAADHFRSYATELRYFEDLLDRPTGSALSAIISERIIKRHLWVASRKFRNQRAYTFLMEPDDGMLRYRTGFTVSPSSPRIDQAVQFLRDAKLLNDDGPTTLGLSEIERQ</sequence>
<dbReference type="AlphaFoldDB" id="A0A2S5JII7"/>